<protein>
    <submittedName>
        <fullName evidence="2">Uncharacterized protein</fullName>
    </submittedName>
</protein>
<organism evidence="2 3">
    <name type="scientific">Pipistrellus nathusii</name>
    <name type="common">Nathusius' pipistrelle</name>
    <dbReference type="NCBI Taxonomy" id="59473"/>
    <lineage>
        <taxon>Eukaryota</taxon>
        <taxon>Metazoa</taxon>
        <taxon>Chordata</taxon>
        <taxon>Craniata</taxon>
        <taxon>Vertebrata</taxon>
        <taxon>Euteleostomi</taxon>
        <taxon>Mammalia</taxon>
        <taxon>Eutheria</taxon>
        <taxon>Laurasiatheria</taxon>
        <taxon>Chiroptera</taxon>
        <taxon>Yangochiroptera</taxon>
        <taxon>Vespertilionidae</taxon>
        <taxon>Pipistrellus</taxon>
    </lineage>
</organism>
<evidence type="ECO:0000313" key="2">
    <source>
        <dbReference type="EMBL" id="CAK6446449.1"/>
    </source>
</evidence>
<dbReference type="Proteomes" id="UP001314169">
    <property type="component" value="Chromosome 6"/>
</dbReference>
<sequence>MPLLDPSSCWPPASLWQRLLTLTLTSSGSSPPSTPSPSASRGQMPMGPKMDAQPARKGDGTRDFAWCGRPRGIASCLLKENDGCVYSVAADCAYVHTELKGILCARRYRH</sequence>
<evidence type="ECO:0000313" key="3">
    <source>
        <dbReference type="Proteomes" id="UP001314169"/>
    </source>
</evidence>
<accession>A0ABP0A7E9</accession>
<evidence type="ECO:0000256" key="1">
    <source>
        <dbReference type="SAM" id="MobiDB-lite"/>
    </source>
</evidence>
<proteinExistence type="predicted"/>
<keyword evidence="3" id="KW-1185">Reference proteome</keyword>
<name>A0ABP0A7E9_PIPNA</name>
<gene>
    <name evidence="2" type="ORF">MPIPNATIZW_LOCUS14755</name>
</gene>
<feature type="region of interest" description="Disordered" evidence="1">
    <location>
        <begin position="25"/>
        <end position="63"/>
    </location>
</feature>
<reference evidence="2" key="1">
    <citation type="submission" date="2023-12" db="EMBL/GenBank/DDBJ databases">
        <authorList>
            <person name="Brown T."/>
        </authorList>
    </citation>
    <scope>NUCLEOTIDE SEQUENCE</scope>
</reference>
<dbReference type="EMBL" id="OY882863">
    <property type="protein sequence ID" value="CAK6446449.1"/>
    <property type="molecule type" value="Genomic_DNA"/>
</dbReference>